<dbReference type="EMBL" id="CP001630">
    <property type="protein sequence ID" value="ACU38254.1"/>
    <property type="molecule type" value="Genomic_DNA"/>
</dbReference>
<organism evidence="2 3">
    <name type="scientific">Actinosynnema mirum (strain ATCC 29888 / DSM 43827 / JCM 3225 / NBRC 14064 / NCIMB 13271 / NRRL B-12336 / IMRU 3971 / 101)</name>
    <dbReference type="NCBI Taxonomy" id="446462"/>
    <lineage>
        <taxon>Bacteria</taxon>
        <taxon>Bacillati</taxon>
        <taxon>Actinomycetota</taxon>
        <taxon>Actinomycetes</taxon>
        <taxon>Pseudonocardiales</taxon>
        <taxon>Pseudonocardiaceae</taxon>
        <taxon>Actinosynnema</taxon>
    </lineage>
</organism>
<dbReference type="STRING" id="446462.Amir_4406"/>
<keyword evidence="3" id="KW-1185">Reference proteome</keyword>
<feature type="compositionally biased region" description="Basic and acidic residues" evidence="1">
    <location>
        <begin position="32"/>
        <end position="42"/>
    </location>
</feature>
<dbReference type="Proteomes" id="UP000002213">
    <property type="component" value="Chromosome"/>
</dbReference>
<proteinExistence type="predicted"/>
<name>C6WK41_ACTMD</name>
<feature type="region of interest" description="Disordered" evidence="1">
    <location>
        <begin position="1"/>
        <end position="58"/>
    </location>
</feature>
<sequence>MDSDGVVFHPEEREGGPAGRSGDPRPTGGPFEGRRLDGDRPSGEPGVRGVGRFAPPDR</sequence>
<reference evidence="2 3" key="1">
    <citation type="journal article" date="2009" name="Stand. Genomic Sci.">
        <title>Complete genome sequence of Actinosynnema mirum type strain (101).</title>
        <authorList>
            <person name="Land M."/>
            <person name="Lapidus A."/>
            <person name="Mayilraj S."/>
            <person name="Chen F."/>
            <person name="Copeland A."/>
            <person name="Del Rio T.G."/>
            <person name="Nolan M."/>
            <person name="Lucas S."/>
            <person name="Tice H."/>
            <person name="Cheng J.F."/>
            <person name="Chertkov O."/>
            <person name="Bruce D."/>
            <person name="Goodwin L."/>
            <person name="Pitluck S."/>
            <person name="Rohde M."/>
            <person name="Goker M."/>
            <person name="Pati A."/>
            <person name="Ivanova N."/>
            <person name="Mavromatis K."/>
            <person name="Chen A."/>
            <person name="Palaniappan K."/>
            <person name="Hauser L."/>
            <person name="Chang Y.J."/>
            <person name="Jeffries C.C."/>
            <person name="Brettin T."/>
            <person name="Detter J.C."/>
            <person name="Han C."/>
            <person name="Chain P."/>
            <person name="Tindall B.J."/>
            <person name="Bristow J."/>
            <person name="Eisen J.A."/>
            <person name="Markowitz V."/>
            <person name="Hugenholtz P."/>
            <person name="Kyrpides N.C."/>
            <person name="Klenk H.P."/>
        </authorList>
    </citation>
    <scope>NUCLEOTIDE SEQUENCE [LARGE SCALE GENOMIC DNA]</scope>
    <source>
        <strain evidence="3">ATCC 29888 / DSM 43827 / JCM 3225 / NBRC 14064 / NCIMB 13271 / NRRL B-12336 / IMRU 3971 / 101</strain>
    </source>
</reference>
<gene>
    <name evidence="2" type="ordered locus">Amir_4406</name>
</gene>
<dbReference type="HOGENOM" id="CLU_2968955_0_0_11"/>
<evidence type="ECO:0000313" key="3">
    <source>
        <dbReference type="Proteomes" id="UP000002213"/>
    </source>
</evidence>
<accession>C6WK41</accession>
<evidence type="ECO:0000256" key="1">
    <source>
        <dbReference type="SAM" id="MobiDB-lite"/>
    </source>
</evidence>
<protein>
    <submittedName>
        <fullName evidence="2">Uncharacterized protein</fullName>
    </submittedName>
</protein>
<dbReference type="KEGG" id="ami:Amir_4406"/>
<evidence type="ECO:0000313" key="2">
    <source>
        <dbReference type="EMBL" id="ACU38254.1"/>
    </source>
</evidence>
<dbReference type="AlphaFoldDB" id="C6WK41"/>